<name>A0A2K2DBW0_BRADI</name>
<gene>
    <name evidence="1" type="ORF">BRADI_2g35014v3</name>
</gene>
<organism evidence="1">
    <name type="scientific">Brachypodium distachyon</name>
    <name type="common">Purple false brome</name>
    <name type="synonym">Trachynia distachya</name>
    <dbReference type="NCBI Taxonomy" id="15368"/>
    <lineage>
        <taxon>Eukaryota</taxon>
        <taxon>Viridiplantae</taxon>
        <taxon>Streptophyta</taxon>
        <taxon>Embryophyta</taxon>
        <taxon>Tracheophyta</taxon>
        <taxon>Spermatophyta</taxon>
        <taxon>Magnoliopsida</taxon>
        <taxon>Liliopsida</taxon>
        <taxon>Poales</taxon>
        <taxon>Poaceae</taxon>
        <taxon>BOP clade</taxon>
        <taxon>Pooideae</taxon>
        <taxon>Stipodae</taxon>
        <taxon>Brachypodieae</taxon>
        <taxon>Brachypodium</taxon>
    </lineage>
</organism>
<protein>
    <submittedName>
        <fullName evidence="1 2">Uncharacterized protein</fullName>
    </submittedName>
</protein>
<evidence type="ECO:0000313" key="3">
    <source>
        <dbReference type="Proteomes" id="UP000008810"/>
    </source>
</evidence>
<keyword evidence="3" id="KW-1185">Reference proteome</keyword>
<dbReference type="AlphaFoldDB" id="A0A2K2DBW0"/>
<dbReference type="EnsemblPlants" id="PNT71759">
    <property type="protein sequence ID" value="PNT71759"/>
    <property type="gene ID" value="BRADI_2g35014v3"/>
</dbReference>
<sequence length="118" mass="13532">MADQCTYSKKELLHYFKTKEPLTCWICSKYLRKITCTNATKEARMYRQDRDRITNESMTRVRSSPSISASQDPTVAPSLHRLGFVLASDLFVSWCCRGQRIFDLVGLWIAGAFVMAVL</sequence>
<dbReference type="Proteomes" id="UP000008810">
    <property type="component" value="Chromosome 2"/>
</dbReference>
<accession>A0A2K2DBW0</accession>
<dbReference type="Gramene" id="PNT71759">
    <property type="protein sequence ID" value="PNT71759"/>
    <property type="gene ID" value="BRADI_2g35014v3"/>
</dbReference>
<reference evidence="2" key="3">
    <citation type="submission" date="2018-08" db="UniProtKB">
        <authorList>
            <consortium name="EnsemblPlants"/>
        </authorList>
    </citation>
    <scope>IDENTIFICATION</scope>
    <source>
        <strain evidence="2">cv. Bd21</strain>
    </source>
</reference>
<reference evidence="1 2" key="1">
    <citation type="journal article" date="2010" name="Nature">
        <title>Genome sequencing and analysis of the model grass Brachypodium distachyon.</title>
        <authorList>
            <consortium name="International Brachypodium Initiative"/>
        </authorList>
    </citation>
    <scope>NUCLEOTIDE SEQUENCE [LARGE SCALE GENOMIC DNA]</scope>
    <source>
        <strain evidence="1 2">Bd21</strain>
    </source>
</reference>
<evidence type="ECO:0000313" key="1">
    <source>
        <dbReference type="EMBL" id="PNT71759.1"/>
    </source>
</evidence>
<proteinExistence type="predicted"/>
<reference evidence="1" key="2">
    <citation type="submission" date="2017-06" db="EMBL/GenBank/DDBJ databases">
        <title>WGS assembly of Brachypodium distachyon.</title>
        <authorList>
            <consortium name="The International Brachypodium Initiative"/>
            <person name="Lucas S."/>
            <person name="Harmon-Smith M."/>
            <person name="Lail K."/>
            <person name="Tice H."/>
            <person name="Grimwood J."/>
            <person name="Bruce D."/>
            <person name="Barry K."/>
            <person name="Shu S."/>
            <person name="Lindquist E."/>
            <person name="Wang M."/>
            <person name="Pitluck S."/>
            <person name="Vogel J.P."/>
            <person name="Garvin D.F."/>
            <person name="Mockler T.C."/>
            <person name="Schmutz J."/>
            <person name="Rokhsar D."/>
            <person name="Bevan M.W."/>
        </authorList>
    </citation>
    <scope>NUCLEOTIDE SEQUENCE</scope>
    <source>
        <strain evidence="1">Bd21</strain>
    </source>
</reference>
<dbReference type="EMBL" id="CM000881">
    <property type="protein sequence ID" value="PNT71759.1"/>
    <property type="molecule type" value="Genomic_DNA"/>
</dbReference>
<dbReference type="InParanoid" id="A0A2K2DBW0"/>
<evidence type="ECO:0000313" key="2">
    <source>
        <dbReference type="EnsemblPlants" id="PNT71759"/>
    </source>
</evidence>